<reference evidence="2" key="1">
    <citation type="submission" date="2011-02" db="EMBL/GenBank/DDBJ databases">
        <title>The Genome Sequence of Capsaspora owczarzaki ATCC 30864.</title>
        <authorList>
            <person name="Russ C."/>
            <person name="Cuomo C."/>
            <person name="Burger G."/>
            <person name="Gray M.W."/>
            <person name="Holland P.W.H."/>
            <person name="King N."/>
            <person name="Lang F.B.F."/>
            <person name="Roger A.J."/>
            <person name="Ruiz-Trillo I."/>
            <person name="Young S.K."/>
            <person name="Zeng Q."/>
            <person name="Gargeya S."/>
            <person name="Alvarado L."/>
            <person name="Berlin A."/>
            <person name="Chapman S.B."/>
            <person name="Chen Z."/>
            <person name="Freedman E."/>
            <person name="Gellesch M."/>
            <person name="Goldberg J."/>
            <person name="Griggs A."/>
            <person name="Gujja S."/>
            <person name="Heilman E."/>
            <person name="Heiman D."/>
            <person name="Howarth C."/>
            <person name="Mehta T."/>
            <person name="Neiman D."/>
            <person name="Pearson M."/>
            <person name="Roberts A."/>
            <person name="Saif S."/>
            <person name="Shea T."/>
            <person name="Shenoy N."/>
            <person name="Sisk P."/>
            <person name="Stolte C."/>
            <person name="Sykes S."/>
            <person name="White J."/>
            <person name="Yandava C."/>
            <person name="Haas B."/>
            <person name="Nusbaum C."/>
            <person name="Birren B."/>
        </authorList>
    </citation>
    <scope>NUCLEOTIDE SEQUENCE</scope>
    <source>
        <strain evidence="2">ATCC 30864</strain>
    </source>
</reference>
<keyword evidence="2" id="KW-1185">Reference proteome</keyword>
<evidence type="ECO:0008006" key="3">
    <source>
        <dbReference type="Google" id="ProtNLM"/>
    </source>
</evidence>
<gene>
    <name evidence="1" type="ORF">CAOG_000080</name>
</gene>
<evidence type="ECO:0000313" key="2">
    <source>
        <dbReference type="Proteomes" id="UP000008743"/>
    </source>
</evidence>
<dbReference type="RefSeq" id="XP_004364951.1">
    <property type="nucleotide sequence ID" value="XM_004364894.2"/>
</dbReference>
<protein>
    <recommendedName>
        <fullName evidence="3">Zona occludens toxin N-terminal domain-containing protein</fullName>
    </recommendedName>
</protein>
<dbReference type="OrthoDB" id="2316594at2759"/>
<dbReference type="InParanoid" id="A0A0D2VFC2"/>
<sequence length="750" mass="80348">MVQVAAAAAASSAEPSASPAEVEAQRLATMCANEIVARGLGFPASAIVVPASIPKDLSALFVQRVVYLMKQNEKLAASTVNGATFFTPAAIPSVAVAPAAAAASTPAQPPPPKLNLEAIAQKLAKEYIAQVLAGKAFQSSQIAPPPSLSEPERKSFRLRVIFLMQSDARIAHTPMGGACTFSPKPGAVARAASGAPSTVTAPTYNGSFAGPSEVPQSPAKPVMPAMPVTPVTPASAGKKARPAIVVATTDASVDVRTYDEVIQRGGIYEDASNGTEGVVPSHNVFNPSAGMLPSAGPPLTLEQKLTRHFFDSPVAAPSQKKIGFVLGDRMSARQQFAEAAYLGMHRPNRTANDQGENVDETPEEGANEIFLNTHEPFCLVAVGVQGAGKSHTMSVVLENCLVPNPHPAGREIVRLNRPMAGLVLHYDQNTASVCEATGLISPDPSLQISALPRDKLVVLVSPSYYHQRRKFYGAYCTVKPLLFRWSTLSADHIKKLMRIKDTDSQLYVSSMLDLLRRYQRDNKTPDFQGFMEQVREKCQLPGQGGALEQRASFLEAMVAESSLNQDLRASGADLLQCIAPGSLVVADLTDPLLSRDEANGIFQVLTEQFRTAHVSGGKILALDEAHKFMNGLSTDGLSNAIVDAARLMRHDGMRVIVSTQSPKALAPELLELVSVAMLHRFHSHDWLTYLDAKLPLGDLKFEQIMDLPPGSAQVIVNRHLIEQAQGQHQLCVAVRPRMTADRGSSRVNRA</sequence>
<dbReference type="Gene3D" id="3.40.50.300">
    <property type="entry name" value="P-loop containing nucleotide triphosphate hydrolases"/>
    <property type="match status" value="1"/>
</dbReference>
<proteinExistence type="predicted"/>
<accession>A0A0D2VFC2</accession>
<name>A0A0D2VFC2_CAPO3</name>
<evidence type="ECO:0000313" key="1">
    <source>
        <dbReference type="EMBL" id="KJE88422.1"/>
    </source>
</evidence>
<dbReference type="SUPFAM" id="SSF52540">
    <property type="entry name" value="P-loop containing nucleoside triphosphate hydrolases"/>
    <property type="match status" value="1"/>
</dbReference>
<dbReference type="InterPro" id="IPR027417">
    <property type="entry name" value="P-loop_NTPase"/>
</dbReference>
<dbReference type="Proteomes" id="UP000008743">
    <property type="component" value="Unassembled WGS sequence"/>
</dbReference>
<dbReference type="STRING" id="595528.A0A0D2VFC2"/>
<dbReference type="EMBL" id="KE346360">
    <property type="protein sequence ID" value="KJE88422.1"/>
    <property type="molecule type" value="Genomic_DNA"/>
</dbReference>
<dbReference type="eggNOG" id="ENOG502QVRG">
    <property type="taxonomic scope" value="Eukaryota"/>
</dbReference>
<organism evidence="1 2">
    <name type="scientific">Capsaspora owczarzaki (strain ATCC 30864)</name>
    <dbReference type="NCBI Taxonomy" id="595528"/>
    <lineage>
        <taxon>Eukaryota</taxon>
        <taxon>Filasterea</taxon>
        <taxon>Capsaspora</taxon>
    </lineage>
</organism>
<dbReference type="AlphaFoldDB" id="A0A0D2VFC2"/>